<dbReference type="Pfam" id="PF04060">
    <property type="entry name" value="FeS"/>
    <property type="match status" value="1"/>
</dbReference>
<dbReference type="PROSITE" id="PS51379">
    <property type="entry name" value="4FE4S_FER_2"/>
    <property type="match status" value="2"/>
</dbReference>
<dbReference type="PROSITE" id="PS51656">
    <property type="entry name" value="4FE4S"/>
    <property type="match status" value="1"/>
</dbReference>
<feature type="domain" description="4Fe-4S ferredoxin-type" evidence="5">
    <location>
        <begin position="5"/>
        <end position="33"/>
    </location>
</feature>
<evidence type="ECO:0000259" key="6">
    <source>
        <dbReference type="PROSITE" id="PS51656"/>
    </source>
</evidence>
<feature type="domain" description="4Fe-4S ferredoxin-type" evidence="5">
    <location>
        <begin position="34"/>
        <end position="63"/>
    </location>
</feature>
<dbReference type="GO" id="GO:0046872">
    <property type="term" value="F:metal ion binding"/>
    <property type="evidence" value="ECO:0007669"/>
    <property type="project" value="UniProtKB-KW"/>
</dbReference>
<dbReference type="SUPFAM" id="SSF54862">
    <property type="entry name" value="4Fe-4S ferredoxins"/>
    <property type="match status" value="1"/>
</dbReference>
<evidence type="ECO:0000256" key="3">
    <source>
        <dbReference type="ARBA" id="ARBA00023004"/>
    </source>
</evidence>
<dbReference type="Pfam" id="PF13237">
    <property type="entry name" value="Fer4_10"/>
    <property type="match status" value="1"/>
</dbReference>
<dbReference type="PROSITE" id="PS00198">
    <property type="entry name" value="4FE4S_FER_1"/>
    <property type="match status" value="1"/>
</dbReference>
<keyword evidence="2" id="KW-0479">Metal-binding</keyword>
<keyword evidence="3" id="KW-0408">Iron</keyword>
<feature type="domain" description="4Fe-4S" evidence="6">
    <location>
        <begin position="365"/>
        <end position="426"/>
    </location>
</feature>
<evidence type="ECO:0000313" key="7">
    <source>
        <dbReference type="EMBL" id="SMP66792.1"/>
    </source>
</evidence>
<protein>
    <submittedName>
        <fullName evidence="7">Iron only hydrogenase large subunit, C-terminal domain</fullName>
    </submittedName>
</protein>
<dbReference type="PANTHER" id="PTHR11615">
    <property type="entry name" value="NITRATE, FORMATE, IRON DEHYDROGENASE"/>
    <property type="match status" value="1"/>
</dbReference>
<dbReference type="Proteomes" id="UP001158066">
    <property type="component" value="Unassembled WGS sequence"/>
</dbReference>
<proteinExistence type="predicted"/>
<dbReference type="InterPro" id="IPR017900">
    <property type="entry name" value="4Fe4S_Fe_S_CS"/>
</dbReference>
<evidence type="ECO:0000259" key="5">
    <source>
        <dbReference type="PROSITE" id="PS51379"/>
    </source>
</evidence>
<reference evidence="7" key="1">
    <citation type="submission" date="2017-05" db="EMBL/GenBank/DDBJ databases">
        <authorList>
            <person name="Varghese N."/>
            <person name="Submissions S."/>
        </authorList>
    </citation>
    <scope>NUCLEOTIDE SEQUENCE</scope>
    <source>
        <strain evidence="7">Su22</strain>
    </source>
</reference>
<dbReference type="GO" id="GO:0051539">
    <property type="term" value="F:4 iron, 4 sulfur cluster binding"/>
    <property type="evidence" value="ECO:0007669"/>
    <property type="project" value="UniProtKB-KW"/>
</dbReference>
<keyword evidence="1" id="KW-0004">4Fe-4S</keyword>
<dbReference type="Pfam" id="PF02906">
    <property type="entry name" value="Fe_hyd_lg_C"/>
    <property type="match status" value="2"/>
</dbReference>
<dbReference type="RefSeq" id="WP_283410316.1">
    <property type="nucleotide sequence ID" value="NZ_FXUF01000014.1"/>
</dbReference>
<dbReference type="SUPFAM" id="SSF53920">
    <property type="entry name" value="Fe-only hydrogenase"/>
    <property type="match status" value="1"/>
</dbReference>
<name>A0AA46AK31_9CLOT</name>
<dbReference type="InterPro" id="IPR004108">
    <property type="entry name" value="Fe_hydrogenase_lsu_C"/>
</dbReference>
<evidence type="ECO:0000256" key="4">
    <source>
        <dbReference type="ARBA" id="ARBA00023014"/>
    </source>
</evidence>
<gene>
    <name evidence="7" type="ORF">SAMN06296020_11481</name>
</gene>
<keyword evidence="4" id="KW-0411">Iron-sulfur</keyword>
<dbReference type="InterPro" id="IPR050340">
    <property type="entry name" value="Cytosolic_Fe-S_CAF"/>
</dbReference>
<evidence type="ECO:0000256" key="1">
    <source>
        <dbReference type="ARBA" id="ARBA00022485"/>
    </source>
</evidence>
<evidence type="ECO:0000313" key="8">
    <source>
        <dbReference type="Proteomes" id="UP001158066"/>
    </source>
</evidence>
<dbReference type="AlphaFoldDB" id="A0AA46AK31"/>
<organism evidence="7 8">
    <name type="scientific">Anoxynatronum buryatiense</name>
    <dbReference type="NCBI Taxonomy" id="489973"/>
    <lineage>
        <taxon>Bacteria</taxon>
        <taxon>Bacillati</taxon>
        <taxon>Bacillota</taxon>
        <taxon>Clostridia</taxon>
        <taxon>Eubacteriales</taxon>
        <taxon>Clostridiaceae</taxon>
        <taxon>Anoxynatronum</taxon>
    </lineage>
</organism>
<sequence length="580" mass="65931">MRVNDALTLATSGCQNCYKCIRQCPVKAINFKENLTRINPSRCIACGNCFIICPHNHKAPRNHLIKIKSFISNGQHMLASLDATYAAYFGDDAGRLPAALRFLGFQVVEETSVGMDALIDSIHETYRQWDRPYFITAGCASANLLIQKYHPELRQYMAPVVPAMIAHGKILKETHGQASRVIHFGPCIASRVENLWFSKVDKAVDSALTFRELEEWLEEDCPHWKELPLQPMDRQGSQRAVRFSFQGNGSFYEQVTPASPRTFVQVEGVAQCREAIVAMERGELEPAFVDISFCRNGCLGGPAFNQQTATVYRRRGMMEKLIEERSSTHQPFHEKADKPKQHLPGFFARTFPDRQVVWKMPPSDRLEEIIKEMGKFKPAEELNCGTCGFDTCRERAIAVYNHMANDSMCLPYMRKKIETISDLIFEHSPNFIFTVNRELKVTSINPASVKHLKIETAEVGVHLAGILDFEDYLEVFETGTSQCGKKVYLESQGLTVIQHLLYIREQDTILAILNNVTREEEKEQELRAVRRQTVETAQEVIHRQMRVAQEICSLLGETTAETKVILDQMMALTLDRAEES</sequence>
<dbReference type="EMBL" id="FXUF01000014">
    <property type="protein sequence ID" value="SMP66792.1"/>
    <property type="molecule type" value="Genomic_DNA"/>
</dbReference>
<keyword evidence="8" id="KW-1185">Reference proteome</keyword>
<accession>A0AA46AK31</accession>
<dbReference type="Gene3D" id="3.30.70.20">
    <property type="match status" value="1"/>
</dbReference>
<dbReference type="Gene3D" id="1.10.15.40">
    <property type="entry name" value="Electron transport complex subunit B, putative Fe-S cluster"/>
    <property type="match status" value="1"/>
</dbReference>
<dbReference type="InterPro" id="IPR017896">
    <property type="entry name" value="4Fe4S_Fe-S-bd"/>
</dbReference>
<dbReference type="Gene3D" id="3.40.950.10">
    <property type="entry name" value="Fe-only Hydrogenase (Larger Subunit), Chain L, domain 3"/>
    <property type="match status" value="1"/>
</dbReference>
<dbReference type="InterPro" id="IPR009016">
    <property type="entry name" value="Fe_hydrogenase"/>
</dbReference>
<dbReference type="InterPro" id="IPR007202">
    <property type="entry name" value="4Fe-4S_dom"/>
</dbReference>
<comment type="caution">
    <text evidence="7">The sequence shown here is derived from an EMBL/GenBank/DDBJ whole genome shotgun (WGS) entry which is preliminary data.</text>
</comment>
<evidence type="ECO:0000256" key="2">
    <source>
        <dbReference type="ARBA" id="ARBA00022723"/>
    </source>
</evidence>